<reference evidence="2 3" key="1">
    <citation type="submission" date="2019-12" db="EMBL/GenBank/DDBJ databases">
        <title>complete genome sequences of Pseudomonas putida str. WP8-W18-CRE-01 isolated from wastewater treatment plant effluent.</title>
        <authorList>
            <person name="Sekizuka T."/>
            <person name="Itokawa K."/>
            <person name="Yatsu K."/>
            <person name="Inamine Y."/>
            <person name="Kuroda M."/>
        </authorList>
    </citation>
    <scope>NUCLEOTIDE SEQUENCE [LARGE SCALE GENOMIC DNA]</scope>
    <source>
        <strain evidence="2 3">WP8-W18-CRE-01</strain>
    </source>
</reference>
<proteinExistence type="predicted"/>
<dbReference type="AlphaFoldDB" id="A0A6S5TDP5"/>
<sequence length="62" mass="6931">MRSEMDASNTTASAPNHQKAYHQSAALRAARMIRIQYAPDSKNAFRVECVEHLRASLCEAKP</sequence>
<dbReference type="EMBL" id="AP022227">
    <property type="protein sequence ID" value="BBT41431.1"/>
    <property type="molecule type" value="Genomic_DNA"/>
</dbReference>
<accession>A0A6S5TDP5</accession>
<dbReference type="Proteomes" id="UP000515680">
    <property type="component" value="Chromosome"/>
</dbReference>
<evidence type="ECO:0000313" key="2">
    <source>
        <dbReference type="EMBL" id="BBT41431.1"/>
    </source>
</evidence>
<evidence type="ECO:0000256" key="1">
    <source>
        <dbReference type="SAM" id="MobiDB-lite"/>
    </source>
</evidence>
<name>A0A6S5TDP5_PSEPU</name>
<evidence type="ECO:0000313" key="3">
    <source>
        <dbReference type="Proteomes" id="UP000515680"/>
    </source>
</evidence>
<organism evidence="2 3">
    <name type="scientific">Pseudomonas putida</name>
    <name type="common">Arthrobacter siderocapsulatus</name>
    <dbReference type="NCBI Taxonomy" id="303"/>
    <lineage>
        <taxon>Bacteria</taxon>
        <taxon>Pseudomonadati</taxon>
        <taxon>Pseudomonadota</taxon>
        <taxon>Gammaproteobacteria</taxon>
        <taxon>Pseudomonadales</taxon>
        <taxon>Pseudomonadaceae</taxon>
        <taxon>Pseudomonas</taxon>
    </lineage>
</organism>
<gene>
    <name evidence="2" type="ORF">WP8W18C01_37720</name>
</gene>
<feature type="compositionally biased region" description="Polar residues" evidence="1">
    <location>
        <begin position="1"/>
        <end position="16"/>
    </location>
</feature>
<feature type="region of interest" description="Disordered" evidence="1">
    <location>
        <begin position="1"/>
        <end position="23"/>
    </location>
</feature>
<protein>
    <submittedName>
        <fullName evidence="2">Uncharacterized protein</fullName>
    </submittedName>
</protein>